<proteinExistence type="predicted"/>
<sequence>MYQYEMFELSLTGEPPQGSQALFTFQTVFHLDGEEKTVKGFYAGSNTYKVRFLPKKTGRYSWKTESIIPLEGPVAGEEECLPARTGRHGMVKTEGLHFVYEDGTKYLPFGTTIYALAHQSGEIIEQTMHTLEHAPFNKVRHCIFPKHYRYNHNEPQFFPFEKNAEGKWDVHRPCMDYWEHFEKILVRLGDMGIETDLILFHPYDRWGFSIMSMEEWKIHLDYLLRRLSAYPFIWWSLANEYDLMFNRTMEDWYEIEEFVAANDCYGHLLSNHNCVHFYDFTRPNVTHCCIQTDGMHKAAEWQERYQKPVVFDECCYEGNIDMAWGNISAFELVNRFWRGCIQGAFVTHGETYVSEDEVLWWARGGRLKGQSAQRIAFLKDFLYSLPSCISPWKEPFVMGPDDRNITATVFEKPEEAYERFRALVNTEERELSQAKDACYYGHCGDQVYIKYFARQCCAMCFLTLPEDKKYEVEIIDAWEMTRTTALEEACGRVEVRLPGKEGIAVIAKQLP</sequence>
<dbReference type="OrthoDB" id="127163at2"/>
<dbReference type="Gene3D" id="2.60.40.10">
    <property type="entry name" value="Immunoglobulins"/>
    <property type="match status" value="1"/>
</dbReference>
<feature type="domain" description="DUF5060" evidence="2">
    <location>
        <begin position="3"/>
        <end position="66"/>
    </location>
</feature>
<dbReference type="PANTHER" id="PTHR37836:SF2">
    <property type="entry name" value="DUF4038 DOMAIN-CONTAINING PROTEIN"/>
    <property type="match status" value="1"/>
</dbReference>
<dbReference type="Proteomes" id="UP000261166">
    <property type="component" value="Unassembled WGS sequence"/>
</dbReference>
<evidence type="ECO:0000313" key="7">
    <source>
        <dbReference type="Proteomes" id="UP000261166"/>
    </source>
</evidence>
<protein>
    <submittedName>
        <fullName evidence="5">DUF4038 domain-containing protein</fullName>
    </submittedName>
</protein>
<feature type="domain" description="Apiosidase-like catalytic" evidence="1">
    <location>
        <begin position="95"/>
        <end position="385"/>
    </location>
</feature>
<name>A0A3E3IF25_9FIRM</name>
<dbReference type="RefSeq" id="WP_021634907.1">
    <property type="nucleotide sequence ID" value="NZ_CANNOQ010000048.1"/>
</dbReference>
<feature type="domain" description="DUF5605" evidence="3">
    <location>
        <begin position="440"/>
        <end position="505"/>
    </location>
</feature>
<evidence type="ECO:0000313" key="6">
    <source>
        <dbReference type="Proteomes" id="UP000260812"/>
    </source>
</evidence>
<dbReference type="Pfam" id="PF18310">
    <property type="entry name" value="DUF5605"/>
    <property type="match status" value="1"/>
</dbReference>
<keyword evidence="6" id="KW-1185">Reference proteome</keyword>
<evidence type="ECO:0000259" key="2">
    <source>
        <dbReference type="Pfam" id="PF16586"/>
    </source>
</evidence>
<reference evidence="5 7" key="1">
    <citation type="submission" date="2018-08" db="EMBL/GenBank/DDBJ databases">
        <title>A genome reference for cultivated species of the human gut microbiota.</title>
        <authorList>
            <person name="Zou Y."/>
            <person name="Xue W."/>
            <person name="Luo G."/>
        </authorList>
    </citation>
    <scope>NUCLEOTIDE SEQUENCE [LARGE SCALE GENOMIC DNA]</scope>
    <source>
        <strain evidence="5 7">AF26-4BH</strain>
        <strain evidence="4">TF05-5AC</strain>
    </source>
</reference>
<dbReference type="Pfam" id="PF13204">
    <property type="entry name" value="Apiosidase"/>
    <property type="match status" value="1"/>
</dbReference>
<organism evidence="5 7">
    <name type="scientific">Eisenbergiella massiliensis</name>
    <dbReference type="NCBI Taxonomy" id="1720294"/>
    <lineage>
        <taxon>Bacteria</taxon>
        <taxon>Bacillati</taxon>
        <taxon>Bacillota</taxon>
        <taxon>Clostridia</taxon>
        <taxon>Lachnospirales</taxon>
        <taxon>Lachnospiraceae</taxon>
        <taxon>Eisenbergiella</taxon>
    </lineage>
</organism>
<dbReference type="EMBL" id="QVLU01000033">
    <property type="protein sequence ID" value="RGE65684.1"/>
    <property type="molecule type" value="Genomic_DNA"/>
</dbReference>
<gene>
    <name evidence="5" type="ORF">DWY69_25545</name>
    <name evidence="4" type="ORF">DXC51_22285</name>
</gene>
<comment type="caution">
    <text evidence="5">The sequence shown here is derived from an EMBL/GenBank/DDBJ whole genome shotgun (WGS) entry which is preliminary data.</text>
</comment>
<dbReference type="InterPro" id="IPR041239">
    <property type="entry name" value="DUF5605"/>
</dbReference>
<evidence type="ECO:0000313" key="4">
    <source>
        <dbReference type="EMBL" id="RGE56891.1"/>
    </source>
</evidence>
<dbReference type="Pfam" id="PF16586">
    <property type="entry name" value="DUF5060"/>
    <property type="match status" value="1"/>
</dbReference>
<dbReference type="InterPro" id="IPR025277">
    <property type="entry name" value="Apiosidase-like_cat_dom"/>
</dbReference>
<dbReference type="Gene3D" id="2.60.40.3950">
    <property type="match status" value="1"/>
</dbReference>
<dbReference type="Gene3D" id="3.20.20.80">
    <property type="entry name" value="Glycosidases"/>
    <property type="match status" value="1"/>
</dbReference>
<dbReference type="InterPro" id="IPR017853">
    <property type="entry name" value="GH"/>
</dbReference>
<dbReference type="SUPFAM" id="SSF51445">
    <property type="entry name" value="(Trans)glycosidases"/>
    <property type="match status" value="1"/>
</dbReference>
<dbReference type="EMBL" id="QVLV01000020">
    <property type="protein sequence ID" value="RGE56891.1"/>
    <property type="molecule type" value="Genomic_DNA"/>
</dbReference>
<evidence type="ECO:0000313" key="5">
    <source>
        <dbReference type="EMBL" id="RGE65684.1"/>
    </source>
</evidence>
<dbReference type="GeneID" id="97989510"/>
<evidence type="ECO:0000259" key="3">
    <source>
        <dbReference type="Pfam" id="PF18310"/>
    </source>
</evidence>
<dbReference type="PANTHER" id="PTHR37836">
    <property type="entry name" value="LMO1036 PROTEIN"/>
    <property type="match status" value="1"/>
</dbReference>
<dbReference type="Proteomes" id="UP000260812">
    <property type="component" value="Unassembled WGS sequence"/>
</dbReference>
<dbReference type="AlphaFoldDB" id="A0A3E3IF25"/>
<dbReference type="InterPro" id="IPR013783">
    <property type="entry name" value="Ig-like_fold"/>
</dbReference>
<evidence type="ECO:0000259" key="1">
    <source>
        <dbReference type="Pfam" id="PF13204"/>
    </source>
</evidence>
<accession>A0A3E3IF25</accession>
<dbReference type="InterPro" id="IPR032260">
    <property type="entry name" value="DUF5060"/>
</dbReference>